<dbReference type="EC" id="3.-.-.-" evidence="14"/>
<feature type="compositionally biased region" description="Polar residues" evidence="12">
    <location>
        <begin position="1043"/>
        <end position="1063"/>
    </location>
</feature>
<dbReference type="Proteomes" id="UP000009328">
    <property type="component" value="Unassembled WGS sequence"/>
</dbReference>
<feature type="compositionally biased region" description="Basic and acidic residues" evidence="12">
    <location>
        <begin position="836"/>
        <end position="857"/>
    </location>
</feature>
<evidence type="ECO:0000256" key="12">
    <source>
        <dbReference type="SAM" id="MobiDB-lite"/>
    </source>
</evidence>
<feature type="region of interest" description="Disordered" evidence="12">
    <location>
        <begin position="583"/>
        <end position="1224"/>
    </location>
</feature>
<keyword evidence="5" id="KW-0507">mRNA processing</keyword>
<dbReference type="SUPFAM" id="SSF55811">
    <property type="entry name" value="Nudix"/>
    <property type="match status" value="1"/>
</dbReference>
<dbReference type="GO" id="GO:0006397">
    <property type="term" value="P:mRNA processing"/>
    <property type="evidence" value="ECO:0007669"/>
    <property type="project" value="UniProtKB-KW"/>
</dbReference>
<comment type="subcellular location">
    <subcellularLocation>
        <location evidence="2">Cytoplasm</location>
        <location evidence="2">P-body</location>
    </subcellularLocation>
</comment>
<feature type="coiled-coil region" evidence="11">
    <location>
        <begin position="536"/>
        <end position="563"/>
    </location>
</feature>
<evidence type="ECO:0000256" key="4">
    <source>
        <dbReference type="ARBA" id="ARBA00022490"/>
    </source>
</evidence>
<feature type="compositionally biased region" description="Polar residues" evidence="12">
    <location>
        <begin position="907"/>
        <end position="982"/>
    </location>
</feature>
<dbReference type="Gene3D" id="1.10.10.1050">
    <property type="entry name" value="Dcp2, box A domain"/>
    <property type="match status" value="1"/>
</dbReference>
<dbReference type="GO" id="GO:0140933">
    <property type="term" value="F:5'-(N(7)-methylguanosine 5'-triphospho)-[mRNA] hydrolase activity"/>
    <property type="evidence" value="ECO:0007669"/>
    <property type="project" value="InterPro"/>
</dbReference>
<dbReference type="PROSITE" id="PS51462">
    <property type="entry name" value="NUDIX"/>
    <property type="match status" value="1"/>
</dbReference>
<dbReference type="GO" id="GO:0000184">
    <property type="term" value="P:nuclear-transcribed mRNA catabolic process, nonsense-mediated decay"/>
    <property type="evidence" value="ECO:0007669"/>
    <property type="project" value="UniProtKB-KW"/>
</dbReference>
<gene>
    <name evidence="14" type="ORF">BN7_4040</name>
</gene>
<dbReference type="PANTHER" id="PTHR23114:SF17">
    <property type="entry name" value="M7GPPPN-MRNA HYDROLASE"/>
    <property type="match status" value="1"/>
</dbReference>
<dbReference type="SMART" id="SM01125">
    <property type="entry name" value="DCP2"/>
    <property type="match status" value="1"/>
</dbReference>
<dbReference type="PANTHER" id="PTHR23114">
    <property type="entry name" value="M7GPPPN-MRNA HYDROLASE"/>
    <property type="match status" value="1"/>
</dbReference>
<reference evidence="14 15" key="1">
    <citation type="journal article" date="2012" name="Eukaryot. Cell">
        <title>Draft genome sequence of Wickerhamomyces ciferrii NRRL Y-1031 F-60-10.</title>
        <authorList>
            <person name="Schneider J."/>
            <person name="Andrea H."/>
            <person name="Blom J."/>
            <person name="Jaenicke S."/>
            <person name="Ruckert C."/>
            <person name="Schorsch C."/>
            <person name="Szczepanowski R."/>
            <person name="Farwick M."/>
            <person name="Goesmann A."/>
            <person name="Puhler A."/>
            <person name="Schaffer S."/>
            <person name="Tauch A."/>
            <person name="Kohler T."/>
            <person name="Brinkrolf K."/>
        </authorList>
    </citation>
    <scope>NUCLEOTIDE SEQUENCE [LARGE SCALE GENOMIC DNA]</scope>
    <source>
        <strain evidence="15">ATCC 14091 / BCRC 22168 / CBS 111 / JCM 3599 / NBRC 0793 / NRRL Y-1031 F-60-10</strain>
    </source>
</reference>
<evidence type="ECO:0000256" key="10">
    <source>
        <dbReference type="ARBA" id="ARBA00023211"/>
    </source>
</evidence>
<dbReference type="FunCoup" id="K0KNA8">
    <property type="interactions" value="350"/>
</dbReference>
<feature type="compositionally biased region" description="Basic and acidic residues" evidence="12">
    <location>
        <begin position="895"/>
        <end position="906"/>
    </location>
</feature>
<feature type="compositionally biased region" description="Low complexity" evidence="12">
    <location>
        <begin position="1008"/>
        <end position="1018"/>
    </location>
</feature>
<evidence type="ECO:0000313" key="14">
    <source>
        <dbReference type="EMBL" id="CCH44476.1"/>
    </source>
</evidence>
<feature type="compositionally biased region" description="Acidic residues" evidence="12">
    <location>
        <begin position="869"/>
        <end position="879"/>
    </location>
</feature>
<dbReference type="CDD" id="cd03672">
    <property type="entry name" value="NUDIX_Dcp2p_Nudt20"/>
    <property type="match status" value="1"/>
</dbReference>
<feature type="compositionally biased region" description="Polar residues" evidence="12">
    <location>
        <begin position="1019"/>
        <end position="1032"/>
    </location>
</feature>
<evidence type="ECO:0000256" key="11">
    <source>
        <dbReference type="SAM" id="Coils"/>
    </source>
</evidence>
<evidence type="ECO:0000256" key="5">
    <source>
        <dbReference type="ARBA" id="ARBA00022664"/>
    </source>
</evidence>
<evidence type="ECO:0000313" key="15">
    <source>
        <dbReference type="Proteomes" id="UP000009328"/>
    </source>
</evidence>
<feature type="compositionally biased region" description="Polar residues" evidence="12">
    <location>
        <begin position="584"/>
        <end position="602"/>
    </location>
</feature>
<feature type="compositionally biased region" description="Polar residues" evidence="12">
    <location>
        <begin position="1162"/>
        <end position="1179"/>
    </location>
</feature>
<evidence type="ECO:0000256" key="2">
    <source>
        <dbReference type="ARBA" id="ARBA00004201"/>
    </source>
</evidence>
<feature type="compositionally biased region" description="Low complexity" evidence="12">
    <location>
        <begin position="1107"/>
        <end position="1156"/>
    </location>
</feature>
<dbReference type="HOGENOM" id="CLU_268345_0_0_1"/>
<dbReference type="InterPro" id="IPR020084">
    <property type="entry name" value="NUDIX_hydrolase_CS"/>
</dbReference>
<evidence type="ECO:0000259" key="13">
    <source>
        <dbReference type="PROSITE" id="PS51462"/>
    </source>
</evidence>
<dbReference type="GO" id="GO:0000932">
    <property type="term" value="C:P-body"/>
    <property type="evidence" value="ECO:0007669"/>
    <property type="project" value="UniProtKB-SubCell"/>
</dbReference>
<feature type="domain" description="Nudix hydrolase" evidence="13">
    <location>
        <begin position="155"/>
        <end position="283"/>
    </location>
</feature>
<dbReference type="InterPro" id="IPR044099">
    <property type="entry name" value="Dcp2_NUDIX"/>
</dbReference>
<dbReference type="FunFam" id="3.90.79.10:FF:000045">
    <property type="entry name" value="mRNA-decapping enzyme 2"/>
    <property type="match status" value="1"/>
</dbReference>
<evidence type="ECO:0000256" key="9">
    <source>
        <dbReference type="ARBA" id="ARBA00023161"/>
    </source>
</evidence>
<sequence length="1224" mass="139318">MYFLLTAEFNLTNNKNNKNNEIKSKIKSETDQNSQLKRDRERESYTEKEAYHMSIPLQIELNDGFQNQTLERVLEDILVRFVVNAPPEDLATNSRVFFLFEEAHWFYLDYIRTINPYLPALNLKNFAKKLIELFPLIWKGGDPDAALKEFVNYKNTIPVRGAALFNENLSNVLLVQGTESPTWSFPRGKISKDEDDVTCAIREVKEEIGFDIGPFIDENDYIERTIKAKNYKIYLVKNIPQDFKFQPIVRNEIAKIEWKDFKKTSKIIKNNPGKYFLVSSMIKPINDWIKKNRGEVNEKLLKKQVETQLKYLLGIGQTEKAKVDPGRELLEFIRKSTAEKQLKDEQNQNENLTAANLQQHQYQQQQFLQQQQLQNPLPNYGFQPPSFQNLPFIAPFAPPPPGLFKSLIPPPHFPMAVPPPFPLPQYPPIPILPPNQQFPQHNLNHQQQNAPNPSELSIPSQGIRQRNEQQSKELLSILNSGGSKQNNAKELLNLFHKKKTGTGETPKKISILNKNNDNNTEVKDYSQNLLALLNKKEKSPEKKAELEEKINKLEKVDKQEQLTPSKPKIKLLKREEKLEEVITPLNTSNEKPSINQPSQIQLEQEIESKQEPKQQFESKPRGESFVSSAESEDFYQSAPPSKELLELIQKSKKNNNSEDFEIFEETDEEEYEFESTNEEQDQDQDSISNKSIKDFEETNENFDPSDFQKIDSEYKDDFDDELDQIENSQTVNDFIPQFSSSLSNTKNTNVSKKQNHHGSNFNQPQTSAISESSPAPPKKFKLLKRGEELPSVKKEEEKEEEKVPESKEAEELEPEKEAETTSEPVSSNVEEFEESEQTKEPEQEPESQQEHNEHVIEDNASGTSTIQFSDDEDDEDDNYEDSRADIETPQQEQEQDAKPFETEPKSGSETPVASQPVNTQATNSLLSLLQGSKSNSPIPERTTVSNDSENQLDVPITESNHSSSSKFTTPTNDLPENLNIETPQKDNASKNLLDLLKGTKQNSQEFIPQQQPEQQQQPVLSPSQGNTSTSSGGAELLNILHGNKSSEVSQSQPTSPPISNSSGGAELLNILHGNKQPENLTPKPEFNKNLDGSDLLNILHKNKSPESQQSQPLFTQSQQYQQQYQQPQFQTPPQQQFQPQPQPSSSSGGAELLGLLHKNKSPEPSNPTFQHDRSSSGTPANDLLNLLHKNPTPEVQQQQEQPKQEPEQSSSSKGASFLEFLMRK</sequence>
<comment type="cofactor">
    <cofactor evidence="1">
        <name>Mn(2+)</name>
        <dbReference type="ChEBI" id="CHEBI:29035"/>
    </cofactor>
</comment>
<dbReference type="Gene3D" id="3.90.79.10">
    <property type="entry name" value="Nucleoside Triphosphate Pyrophosphohydrolase"/>
    <property type="match status" value="1"/>
</dbReference>
<keyword evidence="15" id="KW-1185">Reference proteome</keyword>
<keyword evidence="10" id="KW-0464">Manganese</keyword>
<evidence type="ECO:0000256" key="8">
    <source>
        <dbReference type="ARBA" id="ARBA00022884"/>
    </source>
</evidence>
<evidence type="ECO:0000256" key="7">
    <source>
        <dbReference type="ARBA" id="ARBA00022801"/>
    </source>
</evidence>
<dbReference type="Pfam" id="PF00293">
    <property type="entry name" value="NUDIX"/>
    <property type="match status" value="1"/>
</dbReference>
<feature type="region of interest" description="Disordered" evidence="12">
    <location>
        <begin position="436"/>
        <end position="469"/>
    </location>
</feature>
<keyword evidence="4" id="KW-0963">Cytoplasm</keyword>
<dbReference type="Pfam" id="PF05026">
    <property type="entry name" value="DCP2"/>
    <property type="match status" value="1"/>
</dbReference>
<comment type="similarity">
    <text evidence="3">Belongs to the Nudix hydrolase family. DCP2 subfamily.</text>
</comment>
<evidence type="ECO:0000256" key="6">
    <source>
        <dbReference type="ARBA" id="ARBA00022723"/>
    </source>
</evidence>
<feature type="compositionally biased region" description="Polar residues" evidence="12">
    <location>
        <begin position="441"/>
        <end position="464"/>
    </location>
</feature>
<keyword evidence="9" id="KW-0866">Nonsense-mediated mRNA decay</keyword>
<name>K0KNA8_WICCF</name>
<dbReference type="InterPro" id="IPR036189">
    <property type="entry name" value="DCP2_BoxA_sf"/>
</dbReference>
<keyword evidence="7 14" id="KW-0378">Hydrolase</keyword>
<accession>K0KNA8</accession>
<feature type="compositionally biased region" description="Low complexity" evidence="12">
    <location>
        <begin position="1192"/>
        <end position="1212"/>
    </location>
</feature>
<evidence type="ECO:0000256" key="3">
    <source>
        <dbReference type="ARBA" id="ARBA00005279"/>
    </source>
</evidence>
<dbReference type="InterPro" id="IPR007722">
    <property type="entry name" value="DCP2_BoxA"/>
</dbReference>
<dbReference type="GO" id="GO:0003723">
    <property type="term" value="F:RNA binding"/>
    <property type="evidence" value="ECO:0007669"/>
    <property type="project" value="UniProtKB-KW"/>
</dbReference>
<dbReference type="SUPFAM" id="SSF140586">
    <property type="entry name" value="Dcp2 domain-like"/>
    <property type="match status" value="1"/>
</dbReference>
<dbReference type="GO" id="GO:0030145">
    <property type="term" value="F:manganese ion binding"/>
    <property type="evidence" value="ECO:0007669"/>
    <property type="project" value="InterPro"/>
</dbReference>
<dbReference type="STRING" id="1206466.K0KNA8"/>
<keyword evidence="8" id="KW-0694">RNA-binding</keyword>
<feature type="compositionally biased region" description="Basic and acidic residues" evidence="12">
    <location>
        <begin position="606"/>
        <end position="622"/>
    </location>
</feature>
<keyword evidence="11" id="KW-0175">Coiled coil</keyword>
<organism evidence="14 15">
    <name type="scientific">Wickerhamomyces ciferrii (strain ATCC 14091 / BCRC 22168 / CBS 111 / JCM 3599 / NBRC 0793 / NRRL Y-1031 F-60-10)</name>
    <name type="common">Yeast</name>
    <name type="synonym">Pichia ciferrii</name>
    <dbReference type="NCBI Taxonomy" id="1206466"/>
    <lineage>
        <taxon>Eukaryota</taxon>
        <taxon>Fungi</taxon>
        <taxon>Dikarya</taxon>
        <taxon>Ascomycota</taxon>
        <taxon>Saccharomycotina</taxon>
        <taxon>Saccharomycetes</taxon>
        <taxon>Phaffomycetales</taxon>
        <taxon>Wickerhamomycetaceae</taxon>
        <taxon>Wickerhamomyces</taxon>
    </lineage>
</organism>
<dbReference type="InterPro" id="IPR000086">
    <property type="entry name" value="NUDIX_hydrolase_dom"/>
</dbReference>
<proteinExistence type="inferred from homology"/>
<dbReference type="AlphaFoldDB" id="K0KNA8"/>
<evidence type="ECO:0000256" key="1">
    <source>
        <dbReference type="ARBA" id="ARBA00001936"/>
    </source>
</evidence>
<protein>
    <submittedName>
        <fullName evidence="14">mRNA-decapping enzyme subunit 2</fullName>
        <ecNumber evidence="14">3.-.-.-</ecNumber>
    </submittedName>
</protein>
<feature type="compositionally biased region" description="Basic and acidic residues" evidence="12">
    <location>
        <begin position="784"/>
        <end position="819"/>
    </location>
</feature>
<comment type="caution">
    <text evidence="14">The sequence shown here is derived from an EMBL/GenBank/DDBJ whole genome shotgun (WGS) entry which is preliminary data.</text>
</comment>
<feature type="compositionally biased region" description="Polar residues" evidence="12">
    <location>
        <begin position="725"/>
        <end position="773"/>
    </location>
</feature>
<feature type="compositionally biased region" description="Acidic residues" evidence="12">
    <location>
        <begin position="658"/>
        <end position="684"/>
    </location>
</feature>
<dbReference type="InParanoid" id="K0KNA8"/>
<dbReference type="InterPro" id="IPR015797">
    <property type="entry name" value="NUDIX_hydrolase-like_dom_sf"/>
</dbReference>
<dbReference type="eggNOG" id="KOG2937">
    <property type="taxonomic scope" value="Eukaryota"/>
</dbReference>
<keyword evidence="6" id="KW-0479">Metal-binding</keyword>
<dbReference type="GO" id="GO:0000290">
    <property type="term" value="P:deadenylation-dependent decapping of nuclear-transcribed mRNA"/>
    <property type="evidence" value="ECO:0007669"/>
    <property type="project" value="InterPro"/>
</dbReference>
<dbReference type="PROSITE" id="PS00893">
    <property type="entry name" value="NUDIX_BOX"/>
    <property type="match status" value="1"/>
</dbReference>
<feature type="compositionally biased region" description="Basic and acidic residues" evidence="12">
    <location>
        <begin position="706"/>
        <end position="715"/>
    </location>
</feature>
<dbReference type="EMBL" id="CAIF01000130">
    <property type="protein sequence ID" value="CCH44476.1"/>
    <property type="molecule type" value="Genomic_DNA"/>
</dbReference>